<feature type="transmembrane region" description="Helical" evidence="1">
    <location>
        <begin position="7"/>
        <end position="30"/>
    </location>
</feature>
<keyword evidence="1" id="KW-0812">Transmembrane</keyword>
<organism evidence="5">
    <name type="scientific">freshwater metagenome</name>
    <dbReference type="NCBI Taxonomy" id="449393"/>
    <lineage>
        <taxon>unclassified sequences</taxon>
        <taxon>metagenomes</taxon>
        <taxon>ecological metagenomes</taxon>
    </lineage>
</organism>
<proteinExistence type="predicted"/>
<dbReference type="EMBL" id="CAFBPQ010000028">
    <property type="protein sequence ID" value="CAB5026352.1"/>
    <property type="molecule type" value="Genomic_DNA"/>
</dbReference>
<sequence>MVLADTYNWTFGQFMLGVLYIFMFVVWFWLLVSVFNDLFRRHDIGGGMKVLWAAIVIITLWFGVLIYILVNGRGMAERNQKQVDVAREQMRSAAGYSSADELEKLKTLHSAGTLSDDEYAKAKANVLG</sequence>
<keyword evidence="1" id="KW-0472">Membrane</keyword>
<name>A0A6J7NC51_9ZZZZ</name>
<gene>
    <name evidence="3" type="ORF">UFOPK2683_01109</name>
    <name evidence="4" type="ORF">UFOPK3605_01283</name>
    <name evidence="5" type="ORF">UFOPK3897_01665</name>
    <name evidence="6" type="ORF">UFOPK4121_00983</name>
</gene>
<evidence type="ECO:0000313" key="5">
    <source>
        <dbReference type="EMBL" id="CAB4989855.1"/>
    </source>
</evidence>
<protein>
    <submittedName>
        <fullName evidence="5">Unannotated protein</fullName>
    </submittedName>
</protein>
<evidence type="ECO:0000313" key="3">
    <source>
        <dbReference type="EMBL" id="CAB4728180.1"/>
    </source>
</evidence>
<dbReference type="Pfam" id="PF09851">
    <property type="entry name" value="SHOCT"/>
    <property type="match status" value="1"/>
</dbReference>
<evidence type="ECO:0000313" key="4">
    <source>
        <dbReference type="EMBL" id="CAB4913650.1"/>
    </source>
</evidence>
<dbReference type="EMBL" id="CAFBMM010000079">
    <property type="protein sequence ID" value="CAB4913650.1"/>
    <property type="molecule type" value="Genomic_DNA"/>
</dbReference>
<evidence type="ECO:0000256" key="1">
    <source>
        <dbReference type="SAM" id="Phobius"/>
    </source>
</evidence>
<reference evidence="5" key="1">
    <citation type="submission" date="2020-05" db="EMBL/GenBank/DDBJ databases">
        <authorList>
            <person name="Chiriac C."/>
            <person name="Salcher M."/>
            <person name="Ghai R."/>
            <person name="Kavagutti S V."/>
        </authorList>
    </citation>
    <scope>NUCLEOTIDE SEQUENCE</scope>
</reference>
<dbReference type="AlphaFoldDB" id="A0A6J7NC51"/>
<dbReference type="EMBL" id="CAEZYK010000066">
    <property type="protein sequence ID" value="CAB4728180.1"/>
    <property type="molecule type" value="Genomic_DNA"/>
</dbReference>
<feature type="domain" description="SHOCT" evidence="2">
    <location>
        <begin position="100"/>
        <end position="125"/>
    </location>
</feature>
<keyword evidence="1" id="KW-1133">Transmembrane helix</keyword>
<dbReference type="EMBL" id="CAFBOF010000070">
    <property type="protein sequence ID" value="CAB4989855.1"/>
    <property type="molecule type" value="Genomic_DNA"/>
</dbReference>
<evidence type="ECO:0000313" key="6">
    <source>
        <dbReference type="EMBL" id="CAB5026352.1"/>
    </source>
</evidence>
<dbReference type="InterPro" id="IPR018649">
    <property type="entry name" value="SHOCT"/>
</dbReference>
<evidence type="ECO:0000259" key="2">
    <source>
        <dbReference type="Pfam" id="PF09851"/>
    </source>
</evidence>
<feature type="transmembrane region" description="Helical" evidence="1">
    <location>
        <begin position="50"/>
        <end position="70"/>
    </location>
</feature>
<accession>A0A6J7NC51</accession>